<evidence type="ECO:0000313" key="11">
    <source>
        <dbReference type="EMBL" id="KAK7922535.1"/>
    </source>
</evidence>
<keyword evidence="5" id="KW-0808">Transferase</keyword>
<feature type="region of interest" description="Disordered" evidence="10">
    <location>
        <begin position="305"/>
        <end position="332"/>
    </location>
</feature>
<evidence type="ECO:0000256" key="5">
    <source>
        <dbReference type="ARBA" id="ARBA00022679"/>
    </source>
</evidence>
<accession>A0AAW0PM60</accession>
<evidence type="ECO:0000256" key="10">
    <source>
        <dbReference type="SAM" id="MobiDB-lite"/>
    </source>
</evidence>
<proteinExistence type="predicted"/>
<dbReference type="EC" id="2.3.2.27" evidence="3"/>
<comment type="catalytic activity">
    <reaction evidence="1">
        <text>S-ubiquitinyl-[E2 ubiquitin-conjugating enzyme]-L-cysteine + [acceptor protein]-L-lysine = [E2 ubiquitin-conjugating enzyme]-L-cysteine + N(6)-ubiquitinyl-[acceptor protein]-L-lysine.</text>
        <dbReference type="EC" id="2.3.2.27"/>
    </reaction>
</comment>
<evidence type="ECO:0000256" key="1">
    <source>
        <dbReference type="ARBA" id="ARBA00000900"/>
    </source>
</evidence>
<dbReference type="GO" id="GO:0043027">
    <property type="term" value="F:cysteine-type endopeptidase inhibitor activity involved in apoptotic process"/>
    <property type="evidence" value="ECO:0007669"/>
    <property type="project" value="TreeGrafter"/>
</dbReference>
<dbReference type="PANTHER" id="PTHR10044">
    <property type="entry name" value="INHIBITOR OF APOPTOSIS"/>
    <property type="match status" value="1"/>
</dbReference>
<dbReference type="PROSITE" id="PS01282">
    <property type="entry name" value="BIR_REPEAT_1"/>
    <property type="match status" value="1"/>
</dbReference>
<dbReference type="AlphaFoldDB" id="A0AAW0PM60"/>
<comment type="caution">
    <text evidence="11">The sequence shown here is derived from an EMBL/GenBank/DDBJ whole genome shotgun (WGS) entry which is preliminary data.</text>
</comment>
<name>A0AAW0PM60_9GOBI</name>
<dbReference type="GO" id="GO:0005634">
    <property type="term" value="C:nucleus"/>
    <property type="evidence" value="ECO:0007669"/>
    <property type="project" value="TreeGrafter"/>
</dbReference>
<gene>
    <name evidence="11" type="ORF">WMY93_009437</name>
</gene>
<dbReference type="GO" id="GO:0090263">
    <property type="term" value="P:positive regulation of canonical Wnt signaling pathway"/>
    <property type="evidence" value="ECO:0007669"/>
    <property type="project" value="TreeGrafter"/>
</dbReference>
<dbReference type="EMBL" id="JBBPFD010000006">
    <property type="protein sequence ID" value="KAK7922535.1"/>
    <property type="molecule type" value="Genomic_DNA"/>
</dbReference>
<reference evidence="12" key="1">
    <citation type="submission" date="2024-04" db="EMBL/GenBank/DDBJ databases">
        <title>Salinicola lusitanus LLJ914,a marine bacterium isolated from the Okinawa Trough.</title>
        <authorList>
            <person name="Li J."/>
        </authorList>
    </citation>
    <scope>NUCLEOTIDE SEQUENCE [LARGE SCALE GENOMIC DNA]</scope>
</reference>
<dbReference type="GO" id="GO:0016055">
    <property type="term" value="P:Wnt signaling pathway"/>
    <property type="evidence" value="ECO:0007669"/>
    <property type="project" value="UniProtKB-KW"/>
</dbReference>
<dbReference type="GO" id="GO:0061630">
    <property type="term" value="F:ubiquitin protein ligase activity"/>
    <property type="evidence" value="ECO:0007669"/>
    <property type="project" value="UniProtKB-EC"/>
</dbReference>
<evidence type="ECO:0000256" key="7">
    <source>
        <dbReference type="ARBA" id="ARBA00022703"/>
    </source>
</evidence>
<keyword evidence="4" id="KW-0963">Cytoplasm</keyword>
<keyword evidence="7" id="KW-0053">Apoptosis</keyword>
<dbReference type="GO" id="GO:0051726">
    <property type="term" value="P:regulation of cell cycle"/>
    <property type="evidence" value="ECO:0007669"/>
    <property type="project" value="TreeGrafter"/>
</dbReference>
<evidence type="ECO:0000256" key="2">
    <source>
        <dbReference type="ARBA" id="ARBA00004496"/>
    </source>
</evidence>
<dbReference type="CDD" id="cd00022">
    <property type="entry name" value="BIR"/>
    <property type="match status" value="3"/>
</dbReference>
<dbReference type="GO" id="GO:0005737">
    <property type="term" value="C:cytoplasm"/>
    <property type="evidence" value="ECO:0007669"/>
    <property type="project" value="UniProtKB-SubCell"/>
</dbReference>
<organism evidence="11 12">
    <name type="scientific">Mugilogobius chulae</name>
    <name type="common">yellowstripe goby</name>
    <dbReference type="NCBI Taxonomy" id="88201"/>
    <lineage>
        <taxon>Eukaryota</taxon>
        <taxon>Metazoa</taxon>
        <taxon>Chordata</taxon>
        <taxon>Craniata</taxon>
        <taxon>Vertebrata</taxon>
        <taxon>Euteleostomi</taxon>
        <taxon>Actinopterygii</taxon>
        <taxon>Neopterygii</taxon>
        <taxon>Teleostei</taxon>
        <taxon>Neoteleostei</taxon>
        <taxon>Acanthomorphata</taxon>
        <taxon>Gobiaria</taxon>
        <taxon>Gobiiformes</taxon>
        <taxon>Gobioidei</taxon>
        <taxon>Gobiidae</taxon>
        <taxon>Gobionellinae</taxon>
        <taxon>Mugilogobius</taxon>
    </lineage>
</organism>
<feature type="compositionally biased region" description="Polar residues" evidence="10">
    <location>
        <begin position="305"/>
        <end position="323"/>
    </location>
</feature>
<sequence>MPPVQVPVVGRAQNRRRGFRGFAEYTSVTSRMDSFNGTAVAQKVPAGRLARGGFFYKGPGDKVQCFSCRKIVSHWNVGDLPVEKHRAVSPKCTFLRCIYPVGSRQINGEYNEEEEDLDYRLRTGAVVDETPTYPKVPHMKSEATRLESYRKWPTSSHMRPCDLARAGLFYVGKNDHVQCFCCGGMMGAWEPGDTAWGEHEKHYSSCLFVLGHDVGNVPIQSGSHEEERSRRNQIAADPEVLAKAGFYSTGTGDKVMCFCCGGGLKGWQPGEDPWEEHAKNYPGCRFLLTAKGEEFVNNVQLQNRGATNSQNGFSKGGEENTSSEQKDEDPMTRLERLKREKQCKICMDRDISGFLARLEKTIISYDSTTAVFSNKFPKLHATSSVVFILKIASQL</sequence>
<keyword evidence="6" id="KW-0879">Wnt signaling pathway</keyword>
<keyword evidence="9" id="KW-0833">Ubl conjugation pathway</keyword>
<dbReference type="SMART" id="SM00238">
    <property type="entry name" value="BIR"/>
    <property type="match status" value="3"/>
</dbReference>
<dbReference type="InterPro" id="IPR001370">
    <property type="entry name" value="BIR_rpt"/>
</dbReference>
<evidence type="ECO:0000256" key="8">
    <source>
        <dbReference type="ARBA" id="ARBA00022737"/>
    </source>
</evidence>
<dbReference type="GO" id="GO:0043066">
    <property type="term" value="P:negative regulation of apoptotic process"/>
    <property type="evidence" value="ECO:0007669"/>
    <property type="project" value="TreeGrafter"/>
</dbReference>
<dbReference type="InterPro" id="IPR050784">
    <property type="entry name" value="IAP"/>
</dbReference>
<dbReference type="SUPFAM" id="SSF57924">
    <property type="entry name" value="Inhibitor of apoptosis (IAP) repeat"/>
    <property type="match status" value="3"/>
</dbReference>
<evidence type="ECO:0000256" key="3">
    <source>
        <dbReference type="ARBA" id="ARBA00012483"/>
    </source>
</evidence>
<evidence type="ECO:0000256" key="9">
    <source>
        <dbReference type="ARBA" id="ARBA00022786"/>
    </source>
</evidence>
<dbReference type="GO" id="GO:0031398">
    <property type="term" value="P:positive regulation of protein ubiquitination"/>
    <property type="evidence" value="ECO:0007669"/>
    <property type="project" value="TreeGrafter"/>
</dbReference>
<evidence type="ECO:0000313" key="12">
    <source>
        <dbReference type="Proteomes" id="UP001460270"/>
    </source>
</evidence>
<keyword evidence="8" id="KW-0677">Repeat</keyword>
<evidence type="ECO:0000256" key="4">
    <source>
        <dbReference type="ARBA" id="ARBA00022490"/>
    </source>
</evidence>
<dbReference type="Proteomes" id="UP001460270">
    <property type="component" value="Unassembled WGS sequence"/>
</dbReference>
<dbReference type="PANTHER" id="PTHR10044:SF115">
    <property type="entry name" value="E3 UBIQUITIN-PROTEIN LIGASE XIAP"/>
    <property type="match status" value="1"/>
</dbReference>
<dbReference type="PROSITE" id="PS50143">
    <property type="entry name" value="BIR_REPEAT_2"/>
    <property type="match status" value="3"/>
</dbReference>
<protein>
    <recommendedName>
        <fullName evidence="3">RING-type E3 ubiquitin transferase</fullName>
        <ecNumber evidence="3">2.3.2.27</ecNumber>
    </recommendedName>
</protein>
<dbReference type="GO" id="GO:0006915">
    <property type="term" value="P:apoptotic process"/>
    <property type="evidence" value="ECO:0007669"/>
    <property type="project" value="UniProtKB-KW"/>
</dbReference>
<keyword evidence="12" id="KW-1185">Reference proteome</keyword>
<evidence type="ECO:0000256" key="6">
    <source>
        <dbReference type="ARBA" id="ARBA00022687"/>
    </source>
</evidence>
<comment type="subcellular location">
    <subcellularLocation>
        <location evidence="2">Cytoplasm</location>
    </subcellularLocation>
</comment>
<dbReference type="Gene3D" id="1.10.1170.10">
    <property type="entry name" value="Inhibitor Of Apoptosis Protein (2mihbC-IAP-1), Chain A"/>
    <property type="match status" value="3"/>
</dbReference>
<dbReference type="Pfam" id="PF00653">
    <property type="entry name" value="BIR"/>
    <property type="match status" value="3"/>
</dbReference>